<proteinExistence type="predicted"/>
<evidence type="ECO:0000313" key="1">
    <source>
        <dbReference type="EMBL" id="OAL20922.1"/>
    </source>
</evidence>
<dbReference type="EMBL" id="LVCJ01000156">
    <property type="protein sequence ID" value="OAL20922.1"/>
    <property type="molecule type" value="Genomic_DNA"/>
</dbReference>
<dbReference type="GeneID" id="34594830"/>
<keyword evidence="2" id="KW-1185">Reference proteome</keyword>
<name>A0A178BVJ2_9EURO</name>
<dbReference type="OrthoDB" id="5400207at2759"/>
<sequence>MDFGGPMYDKASRNWPTTYLVSNDGSVDEAIHPATFHTPGDRDSEASRKAFSAIQAVTLAAGKIHVTICRCQHPGRNPPPSSLNGILLSHDSVYHQIVEVSGFWLEGFKFVTAAHFLSCNHPLSAEEKKDTVDFLKYLSPLSSTPSTSAMRARVSCELSSRYHGHYEQGANQLRVPQIFDVQLTALNEAADVAIFKLAAHETRRPQTWIKNSQLSSAGANFPNTVASKIFSTYYPGADNLLSTDTKAKEHCSTQFELLVKSRLQLGLLIGDASDKVSPPRFNDIFHANVRSIGFGDLANASPEGDPGHGTVVRTHTIPGFSGCSGGMIGCLETIHCPIFEGSVVSNLSVRIIGIFKGEEFFQNTFSAFTQCGVDSIINC</sequence>
<evidence type="ECO:0000313" key="2">
    <source>
        <dbReference type="Proteomes" id="UP000185904"/>
    </source>
</evidence>
<dbReference type="RefSeq" id="XP_022494314.1">
    <property type="nucleotide sequence ID" value="XM_022649698.1"/>
</dbReference>
<protein>
    <submittedName>
        <fullName evidence="1">Uncharacterized protein</fullName>
    </submittedName>
</protein>
<gene>
    <name evidence="1" type="ORF">AYO20_11449</name>
</gene>
<accession>A0A178BVJ2</accession>
<dbReference type="Proteomes" id="UP000185904">
    <property type="component" value="Unassembled WGS sequence"/>
</dbReference>
<reference evidence="1 2" key="1">
    <citation type="submission" date="2016-03" db="EMBL/GenBank/DDBJ databases">
        <title>The draft genome sequence of Fonsecaea nubica causative agent of cutaneous subcutaneous infection in human host.</title>
        <authorList>
            <person name="Costa F."/>
            <person name="Sybren D.H."/>
            <person name="Raittz R.T."/>
            <person name="Weiss V.A."/>
            <person name="Leao A.C."/>
            <person name="Gomes R."/>
            <person name="De Souza E.M."/>
            <person name="Pedrosa F.O."/>
            <person name="Steffens M.B."/>
            <person name="Bombassaro A."/>
            <person name="Tadra-Sfeir M.Z."/>
            <person name="Moreno L.F."/>
            <person name="Najafzadeh M.J."/>
            <person name="Felipe M.S."/>
            <person name="Teixeira M."/>
            <person name="Sun J."/>
            <person name="Xi L."/>
            <person name="Castro M.A."/>
            <person name="Vicente V.A."/>
        </authorList>
    </citation>
    <scope>NUCLEOTIDE SEQUENCE [LARGE SCALE GENOMIC DNA]</scope>
    <source>
        <strain evidence="1 2">CBS 269.64</strain>
    </source>
</reference>
<dbReference type="AlphaFoldDB" id="A0A178BVJ2"/>
<comment type="caution">
    <text evidence="1">The sequence shown here is derived from an EMBL/GenBank/DDBJ whole genome shotgun (WGS) entry which is preliminary data.</text>
</comment>
<organism evidence="1 2">
    <name type="scientific">Fonsecaea nubica</name>
    <dbReference type="NCBI Taxonomy" id="856822"/>
    <lineage>
        <taxon>Eukaryota</taxon>
        <taxon>Fungi</taxon>
        <taxon>Dikarya</taxon>
        <taxon>Ascomycota</taxon>
        <taxon>Pezizomycotina</taxon>
        <taxon>Eurotiomycetes</taxon>
        <taxon>Chaetothyriomycetidae</taxon>
        <taxon>Chaetothyriales</taxon>
        <taxon>Herpotrichiellaceae</taxon>
        <taxon>Fonsecaea</taxon>
    </lineage>
</organism>